<evidence type="ECO:0000313" key="3">
    <source>
        <dbReference type="Proteomes" id="UP000729701"/>
    </source>
</evidence>
<evidence type="ECO:0000313" key="2">
    <source>
        <dbReference type="EMBL" id="MBW4669198.1"/>
    </source>
</evidence>
<comment type="caution">
    <text evidence="2">The sequence shown here is derived from an EMBL/GenBank/DDBJ whole genome shotgun (WGS) entry which is preliminary data.</text>
</comment>
<dbReference type="Proteomes" id="UP000729701">
    <property type="component" value="Unassembled WGS sequence"/>
</dbReference>
<evidence type="ECO:0008006" key="4">
    <source>
        <dbReference type="Google" id="ProtNLM"/>
    </source>
</evidence>
<evidence type="ECO:0000256" key="1">
    <source>
        <dbReference type="SAM" id="SignalP"/>
    </source>
</evidence>
<name>A0A951QNT8_9CYAN</name>
<reference evidence="2" key="2">
    <citation type="journal article" date="2022" name="Microbiol. Resour. Announc.">
        <title>Metagenome Sequencing to Explore Phylogenomics of Terrestrial Cyanobacteria.</title>
        <authorList>
            <person name="Ward R.D."/>
            <person name="Stajich J.E."/>
            <person name="Johansen J.R."/>
            <person name="Huntemann M."/>
            <person name="Clum A."/>
            <person name="Foster B."/>
            <person name="Foster B."/>
            <person name="Roux S."/>
            <person name="Palaniappan K."/>
            <person name="Varghese N."/>
            <person name="Mukherjee S."/>
            <person name="Reddy T.B.K."/>
            <person name="Daum C."/>
            <person name="Copeland A."/>
            <person name="Chen I.A."/>
            <person name="Ivanova N.N."/>
            <person name="Kyrpides N.C."/>
            <person name="Shapiro N."/>
            <person name="Eloe-Fadrosh E.A."/>
            <person name="Pietrasiak N."/>
        </authorList>
    </citation>
    <scope>NUCLEOTIDE SEQUENCE</scope>
    <source>
        <strain evidence="2">GSE-NOS-MK-12-04C</strain>
    </source>
</reference>
<reference evidence="2" key="1">
    <citation type="submission" date="2021-05" db="EMBL/GenBank/DDBJ databases">
        <authorList>
            <person name="Pietrasiak N."/>
            <person name="Ward R."/>
            <person name="Stajich J.E."/>
            <person name="Kurbessoian T."/>
        </authorList>
    </citation>
    <scope>NUCLEOTIDE SEQUENCE</scope>
    <source>
        <strain evidence="2">GSE-NOS-MK-12-04C</strain>
    </source>
</reference>
<feature type="chain" id="PRO_5037692640" description="Alpha-mannosidase" evidence="1">
    <location>
        <begin position="25"/>
        <end position="165"/>
    </location>
</feature>
<feature type="signal peptide" evidence="1">
    <location>
        <begin position="1"/>
        <end position="24"/>
    </location>
</feature>
<keyword evidence="1" id="KW-0732">Signal</keyword>
<accession>A0A951QNT8</accession>
<protein>
    <recommendedName>
        <fullName evidence="4">Alpha-mannosidase</fullName>
    </recommendedName>
</protein>
<sequence>MPSTVINRGIRLSFMLAMFFVAQAINAVADGQETPPPIFGDVTIGRKFAPDPLTVRGMSGGSIPGSQVAGRSETATGPCTGFFDEKPDHSLELTSKFDYLKLVVQSPEDTTLVITGPGGTWCNDDFDGKNPGIVGEWLPGSYKVWIGSFKKDKYLPYSLQITQVK</sequence>
<dbReference type="EMBL" id="JAHHGZ010000018">
    <property type="protein sequence ID" value="MBW4669198.1"/>
    <property type="molecule type" value="Genomic_DNA"/>
</dbReference>
<proteinExistence type="predicted"/>
<gene>
    <name evidence="2" type="ORF">KME60_17670</name>
</gene>
<dbReference type="AlphaFoldDB" id="A0A951QNT8"/>
<organism evidence="2 3">
    <name type="scientific">Cyanomargarita calcarea GSE-NOS-MK-12-04C</name>
    <dbReference type="NCBI Taxonomy" id="2839659"/>
    <lineage>
        <taxon>Bacteria</taxon>
        <taxon>Bacillati</taxon>
        <taxon>Cyanobacteriota</taxon>
        <taxon>Cyanophyceae</taxon>
        <taxon>Nostocales</taxon>
        <taxon>Cyanomargaritaceae</taxon>
        <taxon>Cyanomargarita</taxon>
    </lineage>
</organism>